<evidence type="ECO:0000313" key="1">
    <source>
        <dbReference type="EMBL" id="MFC4805313.1"/>
    </source>
</evidence>
<dbReference type="Proteomes" id="UP001595916">
    <property type="component" value="Unassembled WGS sequence"/>
</dbReference>
<name>A0ABV9QMZ1_9FIRM</name>
<gene>
    <name evidence="1" type="ORF">ACFO4R_09490</name>
</gene>
<dbReference type="RefSeq" id="WP_379788862.1">
    <property type="nucleotide sequence ID" value="NZ_JBHSHL010000044.1"/>
</dbReference>
<organism evidence="1 2">
    <name type="scientific">Filifactor villosus</name>
    <dbReference type="NCBI Taxonomy" id="29374"/>
    <lineage>
        <taxon>Bacteria</taxon>
        <taxon>Bacillati</taxon>
        <taxon>Bacillota</taxon>
        <taxon>Clostridia</taxon>
        <taxon>Peptostreptococcales</taxon>
        <taxon>Filifactoraceae</taxon>
        <taxon>Filifactor</taxon>
    </lineage>
</organism>
<proteinExistence type="predicted"/>
<keyword evidence="2" id="KW-1185">Reference proteome</keyword>
<feature type="non-terminal residue" evidence="1">
    <location>
        <position position="1"/>
    </location>
</feature>
<sequence>LLKEVGTIAEDYLTLYTEFEAMENSFRYGFVSNEKNELMRIANSKWGRRIIKLAFKLKLNKFFK</sequence>
<protein>
    <submittedName>
        <fullName evidence="1">Uncharacterized protein</fullName>
    </submittedName>
</protein>
<comment type="caution">
    <text evidence="1">The sequence shown here is derived from an EMBL/GenBank/DDBJ whole genome shotgun (WGS) entry which is preliminary data.</text>
</comment>
<accession>A0ABV9QMZ1</accession>
<dbReference type="EMBL" id="JBHSHL010000044">
    <property type="protein sequence ID" value="MFC4805313.1"/>
    <property type="molecule type" value="Genomic_DNA"/>
</dbReference>
<evidence type="ECO:0000313" key="2">
    <source>
        <dbReference type="Proteomes" id="UP001595916"/>
    </source>
</evidence>
<reference evidence="2" key="1">
    <citation type="journal article" date="2019" name="Int. J. Syst. Evol. Microbiol.">
        <title>The Global Catalogue of Microorganisms (GCM) 10K type strain sequencing project: providing services to taxonomists for standard genome sequencing and annotation.</title>
        <authorList>
            <consortium name="The Broad Institute Genomics Platform"/>
            <consortium name="The Broad Institute Genome Sequencing Center for Infectious Disease"/>
            <person name="Wu L."/>
            <person name="Ma J."/>
        </authorList>
    </citation>
    <scope>NUCLEOTIDE SEQUENCE [LARGE SCALE GENOMIC DNA]</scope>
    <source>
        <strain evidence="2">CCUG 46385</strain>
    </source>
</reference>